<protein>
    <recommendedName>
        <fullName evidence="4">Haem-binding uptake Tiki superfamily ChaN domain-containing protein</fullName>
    </recommendedName>
</protein>
<gene>
    <name evidence="2" type="ORF">AABB81_11645</name>
</gene>
<evidence type="ECO:0000256" key="1">
    <source>
        <dbReference type="SAM" id="Phobius"/>
    </source>
</evidence>
<name>A0ABU9L4J5_9FLAO</name>
<dbReference type="EMBL" id="JBCDNA010000002">
    <property type="protein sequence ID" value="MEL4456554.1"/>
    <property type="molecule type" value="Genomic_DNA"/>
</dbReference>
<organism evidence="2 3">
    <name type="scientific">Lutimonas vermicola</name>
    <dbReference type="NCBI Taxonomy" id="414288"/>
    <lineage>
        <taxon>Bacteria</taxon>
        <taxon>Pseudomonadati</taxon>
        <taxon>Bacteroidota</taxon>
        <taxon>Flavobacteriia</taxon>
        <taxon>Flavobacteriales</taxon>
        <taxon>Flavobacteriaceae</taxon>
        <taxon>Lutimonas</taxon>
    </lineage>
</organism>
<dbReference type="Proteomes" id="UP001474120">
    <property type="component" value="Unassembled WGS sequence"/>
</dbReference>
<proteinExistence type="predicted"/>
<keyword evidence="3" id="KW-1185">Reference proteome</keyword>
<comment type="caution">
    <text evidence="2">The sequence shown here is derived from an EMBL/GenBank/DDBJ whole genome shotgun (WGS) entry which is preliminary data.</text>
</comment>
<reference evidence="2 3" key="1">
    <citation type="submission" date="2024-04" db="EMBL/GenBank/DDBJ databases">
        <title>whole genome sequencing of Lutimonas vermicola strain IMCC1616.</title>
        <authorList>
            <person name="Bae S.S."/>
        </authorList>
    </citation>
    <scope>NUCLEOTIDE SEQUENCE [LARGE SCALE GENOMIC DNA]</scope>
    <source>
        <strain evidence="2 3">IMCC1616</strain>
    </source>
</reference>
<dbReference type="RefSeq" id="WP_342160699.1">
    <property type="nucleotide sequence ID" value="NZ_JBCDNA010000002.1"/>
</dbReference>
<evidence type="ECO:0000313" key="3">
    <source>
        <dbReference type="Proteomes" id="UP001474120"/>
    </source>
</evidence>
<sequence length="300" mass="35667">MKILKYLKYIVIVWLILTLLICVGGIIKYNIDLNTYIDHEEPKENRNTNISLSKETEVYVVGSVHFETDNIKRDDIYNYINSISPDVILYESDTNTVERMVNRTDFFNQLMSSFKKGNKVESFVSLKYLDKHPQAMVLGYEWEERDAFHLKHNYRSTSSKMIGAVYNSYRQDLLTGNHLELMDTFAAINKEYYKISRNAKVVYDLNNAKTDSIIRERQFYIYKRVPEIVKARPELADYKDFAPLHMEYWDIRNKAMTANILKQIKRHPNKRIVVLTGNTHRYYLIDELKKYEEEFNFSVK</sequence>
<keyword evidence="1" id="KW-0472">Membrane</keyword>
<feature type="transmembrane region" description="Helical" evidence="1">
    <location>
        <begin position="7"/>
        <end position="27"/>
    </location>
</feature>
<keyword evidence="1" id="KW-0812">Transmembrane</keyword>
<keyword evidence="1" id="KW-1133">Transmembrane helix</keyword>
<evidence type="ECO:0000313" key="2">
    <source>
        <dbReference type="EMBL" id="MEL4456554.1"/>
    </source>
</evidence>
<accession>A0ABU9L4J5</accession>
<evidence type="ECO:0008006" key="4">
    <source>
        <dbReference type="Google" id="ProtNLM"/>
    </source>
</evidence>